<keyword evidence="1" id="KW-0547">Nucleotide-binding</keyword>
<reference evidence="6" key="1">
    <citation type="submission" date="2019-09" db="EMBL/GenBank/DDBJ databases">
        <title>Characterisation of the sponge microbiome using genome-centric metagenomics.</title>
        <authorList>
            <person name="Engelberts J.P."/>
            <person name="Robbins S.J."/>
            <person name="De Goeij J.M."/>
            <person name="Aranda M."/>
            <person name="Bell S.C."/>
            <person name="Webster N.S."/>
        </authorList>
    </citation>
    <scope>NUCLEOTIDE SEQUENCE</scope>
    <source>
        <strain evidence="6">SB0676_bin_10</strain>
    </source>
</reference>
<protein>
    <recommendedName>
        <fullName evidence="5">Primosomal protein N' 3' DNA-binding domain-containing protein</fullName>
    </recommendedName>
</protein>
<dbReference type="GO" id="GO:0006302">
    <property type="term" value="P:double-strand break repair"/>
    <property type="evidence" value="ECO:0007669"/>
    <property type="project" value="TreeGrafter"/>
</dbReference>
<dbReference type="InterPro" id="IPR041222">
    <property type="entry name" value="PriA_3primeBD"/>
</dbReference>
<dbReference type="GO" id="GO:0006270">
    <property type="term" value="P:DNA replication initiation"/>
    <property type="evidence" value="ECO:0007669"/>
    <property type="project" value="TreeGrafter"/>
</dbReference>
<keyword evidence="3" id="KW-0238">DNA-binding</keyword>
<evidence type="ECO:0000259" key="5">
    <source>
        <dbReference type="Pfam" id="PF17764"/>
    </source>
</evidence>
<accession>A0A6B1FAE9</accession>
<dbReference type="Gene3D" id="3.40.1440.60">
    <property type="entry name" value="PriA, 3(prime) DNA-binding domain"/>
    <property type="match status" value="1"/>
</dbReference>
<dbReference type="GO" id="GO:0043138">
    <property type="term" value="F:3'-5' DNA helicase activity"/>
    <property type="evidence" value="ECO:0007669"/>
    <property type="project" value="TreeGrafter"/>
</dbReference>
<dbReference type="GO" id="GO:0005524">
    <property type="term" value="F:ATP binding"/>
    <property type="evidence" value="ECO:0007669"/>
    <property type="project" value="UniProtKB-KW"/>
</dbReference>
<evidence type="ECO:0000256" key="4">
    <source>
        <dbReference type="SAM" id="MobiDB-lite"/>
    </source>
</evidence>
<organism evidence="6">
    <name type="scientific">Synechococcus sp. SB0676_bin_10</name>
    <dbReference type="NCBI Taxonomy" id="2604869"/>
    <lineage>
        <taxon>Bacteria</taxon>
        <taxon>Bacillati</taxon>
        <taxon>Cyanobacteriota</taxon>
        <taxon>Cyanophyceae</taxon>
        <taxon>Synechococcales</taxon>
        <taxon>Synechococcaceae</taxon>
        <taxon>Synechococcus</taxon>
    </lineage>
</organism>
<proteinExistence type="predicted"/>
<dbReference type="AlphaFoldDB" id="A0A6B1FAE9"/>
<evidence type="ECO:0000256" key="3">
    <source>
        <dbReference type="ARBA" id="ARBA00023125"/>
    </source>
</evidence>
<feature type="region of interest" description="Disordered" evidence="4">
    <location>
        <begin position="103"/>
        <end position="133"/>
    </location>
</feature>
<feature type="domain" description="Primosomal protein N' 3' DNA-binding" evidence="5">
    <location>
        <begin position="12"/>
        <end position="100"/>
    </location>
</feature>
<name>A0A6B1FAE9_9SYNE</name>
<dbReference type="PANTHER" id="PTHR30580:SF0">
    <property type="entry name" value="PRIMOSOMAL PROTEIN N"/>
    <property type="match status" value="1"/>
</dbReference>
<evidence type="ECO:0000256" key="2">
    <source>
        <dbReference type="ARBA" id="ARBA00022840"/>
    </source>
</evidence>
<comment type="caution">
    <text evidence="6">The sequence shown here is derived from an EMBL/GenBank/DDBJ whole genome shotgun (WGS) entry which is preliminary data.</text>
</comment>
<evidence type="ECO:0000256" key="1">
    <source>
        <dbReference type="ARBA" id="ARBA00022741"/>
    </source>
</evidence>
<dbReference type="GO" id="GO:0006310">
    <property type="term" value="P:DNA recombination"/>
    <property type="evidence" value="ECO:0007669"/>
    <property type="project" value="TreeGrafter"/>
</dbReference>
<dbReference type="GO" id="GO:0003677">
    <property type="term" value="F:DNA binding"/>
    <property type="evidence" value="ECO:0007669"/>
    <property type="project" value="UniProtKB-KW"/>
</dbReference>
<dbReference type="EMBL" id="VYDO01000229">
    <property type="protein sequence ID" value="MYG38725.1"/>
    <property type="molecule type" value="Genomic_DNA"/>
</dbReference>
<dbReference type="PANTHER" id="PTHR30580">
    <property type="entry name" value="PRIMOSOMAL PROTEIN N"/>
    <property type="match status" value="1"/>
</dbReference>
<gene>
    <name evidence="6" type="ORF">F4162_07130</name>
</gene>
<keyword evidence="2" id="KW-0067">ATP-binding</keyword>
<feature type="region of interest" description="Disordered" evidence="4">
    <location>
        <begin position="183"/>
        <end position="222"/>
    </location>
</feature>
<evidence type="ECO:0000313" key="6">
    <source>
        <dbReference type="EMBL" id="MYG38725.1"/>
    </source>
</evidence>
<dbReference type="Pfam" id="PF17764">
    <property type="entry name" value="PriA_3primeBD"/>
    <property type="match status" value="1"/>
</dbReference>
<sequence>MLDVLVEIGQGTLLLTYANNPTESAEPGDLVWVPVRQRLHAGLVMAERPEPPAGMPREQLQTVKNLILKGAFSRVWHQMIGWCAEQTHTSLLQVLRTALPPGVLGQRAGNHNPRKGRRQLWVQRQPHSSARQPARLDVTERQHHLLQCLDRHGPQGCWLKDLLQDSGCSRGPVDNLARAGLLALESRHDQAPARPQPQPPNSDTLPEPRANSPLARPGFWPP</sequence>
<dbReference type="InterPro" id="IPR042115">
    <property type="entry name" value="PriA_3primeBD_sf"/>
</dbReference>